<dbReference type="EMBL" id="JAHRIO010001511">
    <property type="protein sequence ID" value="MEQ2159011.1"/>
    <property type="molecule type" value="Genomic_DNA"/>
</dbReference>
<protein>
    <recommendedName>
        <fullName evidence="3">Secreted protein</fullName>
    </recommendedName>
</protein>
<accession>A0ABV0MJ37</accession>
<sequence>MQKAAEALLFVCRFICRSFSPFQTLTTFHVCSSAKASSVPYLHGVRQSQVSNSAPFNGSLPPSPILTLPSHSVGLFCTFEFLLLELAVLYVRSLTTELLR</sequence>
<keyword evidence="2" id="KW-1185">Reference proteome</keyword>
<organism evidence="1 2">
    <name type="scientific">Goodea atripinnis</name>
    <dbReference type="NCBI Taxonomy" id="208336"/>
    <lineage>
        <taxon>Eukaryota</taxon>
        <taxon>Metazoa</taxon>
        <taxon>Chordata</taxon>
        <taxon>Craniata</taxon>
        <taxon>Vertebrata</taxon>
        <taxon>Euteleostomi</taxon>
        <taxon>Actinopterygii</taxon>
        <taxon>Neopterygii</taxon>
        <taxon>Teleostei</taxon>
        <taxon>Neoteleostei</taxon>
        <taxon>Acanthomorphata</taxon>
        <taxon>Ovalentaria</taxon>
        <taxon>Atherinomorphae</taxon>
        <taxon>Cyprinodontiformes</taxon>
        <taxon>Goodeidae</taxon>
        <taxon>Goodea</taxon>
    </lineage>
</organism>
<name>A0ABV0MJ37_9TELE</name>
<proteinExistence type="predicted"/>
<reference evidence="1 2" key="1">
    <citation type="submission" date="2021-06" db="EMBL/GenBank/DDBJ databases">
        <authorList>
            <person name="Palmer J.M."/>
        </authorList>
    </citation>
    <scope>NUCLEOTIDE SEQUENCE [LARGE SCALE GENOMIC DNA]</scope>
    <source>
        <strain evidence="1 2">GA_2019</strain>
        <tissue evidence="1">Muscle</tissue>
    </source>
</reference>
<dbReference type="Proteomes" id="UP001476798">
    <property type="component" value="Unassembled WGS sequence"/>
</dbReference>
<gene>
    <name evidence="1" type="ORF">GOODEAATRI_018058</name>
</gene>
<comment type="caution">
    <text evidence="1">The sequence shown here is derived from an EMBL/GenBank/DDBJ whole genome shotgun (WGS) entry which is preliminary data.</text>
</comment>
<evidence type="ECO:0000313" key="1">
    <source>
        <dbReference type="EMBL" id="MEQ2159011.1"/>
    </source>
</evidence>
<evidence type="ECO:0008006" key="3">
    <source>
        <dbReference type="Google" id="ProtNLM"/>
    </source>
</evidence>
<evidence type="ECO:0000313" key="2">
    <source>
        <dbReference type="Proteomes" id="UP001476798"/>
    </source>
</evidence>